<dbReference type="InterPro" id="IPR006311">
    <property type="entry name" value="TAT_signal"/>
</dbReference>
<keyword evidence="2" id="KW-0812">Transmembrane</keyword>
<keyword evidence="2" id="KW-1133">Transmembrane helix</keyword>
<feature type="domain" description="DUF6754" evidence="3">
    <location>
        <begin position="210"/>
        <end position="462"/>
    </location>
</feature>
<evidence type="ECO:0000256" key="2">
    <source>
        <dbReference type="SAM" id="Phobius"/>
    </source>
</evidence>
<comment type="caution">
    <text evidence="4">The sequence shown here is derived from an EMBL/GenBank/DDBJ whole genome shotgun (WGS) entry which is preliminary data.</text>
</comment>
<name>A0A937X7F7_UNCEI</name>
<accession>A0A937X7F7</accession>
<dbReference type="Proteomes" id="UP000748308">
    <property type="component" value="Unassembled WGS sequence"/>
</dbReference>
<feature type="compositionally biased region" description="Acidic residues" evidence="1">
    <location>
        <begin position="108"/>
        <end position="128"/>
    </location>
</feature>
<dbReference type="AlphaFoldDB" id="A0A937X7F7"/>
<feature type="transmembrane region" description="Helical" evidence="2">
    <location>
        <begin position="441"/>
        <end position="465"/>
    </location>
</feature>
<protein>
    <recommendedName>
        <fullName evidence="3">DUF6754 domain-containing protein</fullName>
    </recommendedName>
</protein>
<dbReference type="PROSITE" id="PS51318">
    <property type="entry name" value="TAT"/>
    <property type="match status" value="1"/>
</dbReference>
<keyword evidence="2" id="KW-0472">Membrane</keyword>
<organism evidence="4 5">
    <name type="scientific">Eiseniibacteriota bacterium</name>
    <dbReference type="NCBI Taxonomy" id="2212470"/>
    <lineage>
        <taxon>Bacteria</taxon>
        <taxon>Candidatus Eiseniibacteriota</taxon>
    </lineage>
</organism>
<dbReference type="Pfam" id="PF20539">
    <property type="entry name" value="DUF6754"/>
    <property type="match status" value="1"/>
</dbReference>
<evidence type="ECO:0000256" key="1">
    <source>
        <dbReference type="SAM" id="MobiDB-lite"/>
    </source>
</evidence>
<feature type="region of interest" description="Disordered" evidence="1">
    <location>
        <begin position="87"/>
        <end position="136"/>
    </location>
</feature>
<sequence length="468" mass="48287">MRVDRRGSGTIGRRPGRRGAARGALALLAALLAGGGLSGAGAAPAAGSDRENPRPLAATLAVADTPADGGSSLTLTWDGARLAAALAEAHGEAEDPAAAEEAAKEAAEEGVEEGAEEAADEAVEEAADAAETRAAARAGALPAPGAGEVDVERAAAGDTAFARIASVPASAGRFVDEGLERTTTYRYRLTGRGAGGRLLATPPTPPLAPRVNAFRTRRLNALAAMVFMGACVVGLILRARRGGQIYIRRISGLDAIDEAVGRATEMGRKILYIPGIISVNEPQTLASLGILGYVAKLTARYGTELEVPNIDPLTMAAAREIVKQSYMEEGHPEGFREEMVHYITGDQFAYAAAVNGIMVRDRPAANFLLGWFAAESLLLSETGQSIGAIQIAGTAQVTQLPFFVSACDYTMLGEELFAASAYLSRDPLILGSIAGQDVMKAAILAAIVLGVVLSTAGVAGFAAWFTAL</sequence>
<reference evidence="4" key="1">
    <citation type="submission" date="2019-03" db="EMBL/GenBank/DDBJ databases">
        <title>Lake Tanganyika Metagenome-Assembled Genomes (MAGs).</title>
        <authorList>
            <person name="Tran P."/>
        </authorList>
    </citation>
    <scope>NUCLEOTIDE SEQUENCE</scope>
    <source>
        <strain evidence="4">M_DeepCast_400m_m2_100</strain>
    </source>
</reference>
<evidence type="ECO:0000259" key="3">
    <source>
        <dbReference type="Pfam" id="PF20539"/>
    </source>
</evidence>
<dbReference type="InterPro" id="IPR046642">
    <property type="entry name" value="DUF6754"/>
</dbReference>
<evidence type="ECO:0000313" key="5">
    <source>
        <dbReference type="Proteomes" id="UP000748308"/>
    </source>
</evidence>
<feature type="transmembrane region" description="Helical" evidence="2">
    <location>
        <begin position="219"/>
        <end position="239"/>
    </location>
</feature>
<gene>
    <name evidence="4" type="ORF">FJY75_04330</name>
</gene>
<feature type="region of interest" description="Disordered" evidence="1">
    <location>
        <begin position="1"/>
        <end position="20"/>
    </location>
</feature>
<dbReference type="EMBL" id="VGIY01000071">
    <property type="protein sequence ID" value="MBM3317061.1"/>
    <property type="molecule type" value="Genomic_DNA"/>
</dbReference>
<evidence type="ECO:0000313" key="4">
    <source>
        <dbReference type="EMBL" id="MBM3317061.1"/>
    </source>
</evidence>
<proteinExistence type="predicted"/>